<dbReference type="PANTHER" id="PTHR13693">
    <property type="entry name" value="CLASS II AMINOTRANSFERASE/8-AMINO-7-OXONONANOATE SYNTHASE"/>
    <property type="match status" value="1"/>
</dbReference>
<comment type="similarity">
    <text evidence="1 4">Belongs to the class-II pyridoxal-phosphate-dependent aminotransferase family.</text>
</comment>
<feature type="domain" description="Aminotransferase class I/classII large" evidence="5">
    <location>
        <begin position="43"/>
        <end position="386"/>
    </location>
</feature>
<comment type="subunit">
    <text evidence="4">Homodimer.</text>
</comment>
<dbReference type="InterPro" id="IPR015421">
    <property type="entry name" value="PyrdxlP-dep_Trfase_major"/>
</dbReference>
<feature type="binding site" description="in other chain" evidence="4">
    <location>
        <begin position="111"/>
        <end position="112"/>
    </location>
    <ligand>
        <name>pyridoxal 5'-phosphate</name>
        <dbReference type="ChEBI" id="CHEBI:597326"/>
        <note>ligand shared between dimeric partners</note>
    </ligand>
</feature>
<dbReference type="SUPFAM" id="SSF53383">
    <property type="entry name" value="PLP-dependent transferases"/>
    <property type="match status" value="1"/>
</dbReference>
<feature type="binding site" description="in other chain" evidence="4">
    <location>
        <begin position="241"/>
        <end position="244"/>
    </location>
    <ligand>
        <name>pyridoxal 5'-phosphate</name>
        <dbReference type="ChEBI" id="CHEBI:597326"/>
        <note>ligand shared between dimeric partners</note>
    </ligand>
</feature>
<dbReference type="InterPro" id="IPR015422">
    <property type="entry name" value="PyrdxlP-dep_Trfase_small"/>
</dbReference>
<dbReference type="Gene3D" id="3.40.640.10">
    <property type="entry name" value="Type I PLP-dependent aspartate aminotransferase-like (Major domain)"/>
    <property type="match status" value="1"/>
</dbReference>
<dbReference type="InterPro" id="IPR004839">
    <property type="entry name" value="Aminotransferase_I/II_large"/>
</dbReference>
<reference evidence="6 7" key="1">
    <citation type="journal article" date="2019" name="Int. J. Syst. Evol. Microbiol.">
        <title>The Global Catalogue of Microorganisms (GCM) 10K type strain sequencing project: providing services to taxonomists for standard genome sequencing and annotation.</title>
        <authorList>
            <consortium name="The Broad Institute Genomics Platform"/>
            <consortium name="The Broad Institute Genome Sequencing Center for Infectious Disease"/>
            <person name="Wu L."/>
            <person name="Ma J."/>
        </authorList>
    </citation>
    <scope>NUCLEOTIDE SEQUENCE [LARGE SCALE GENOMIC DNA]</scope>
    <source>
        <strain evidence="6 7">JCM 16242</strain>
    </source>
</reference>
<sequence>MTHAAQDRYAAELDAIREQGLFKAERIITSPQSAEIALDDGRKVLNFCANNYLGLADNAEVIQAAKDALDTHGFGMASVRFICGTQDLHKQLEAKIAAFFGTEDAILYAACFDANGGLFEPLLGEQDAVISDALNHASIIDGIRLCKAQRYRYANADMADLEAQLQAADAAGARTKLITTDGTFSMDGVIAPLDEIIVLAAKYNAMVHIDECHCTGFLGDTGRGSAEVHGVMDKIDIFTGTLGKALGGAVGGFTTGRREVIELLRQRSRPYLFSNSLPPHVVAAAIKVFDMLDSAAELRTRLQANTRHFRERMTAAGFDIKPGVHPIVPVMVYDAPKAQAMASALLDEGIYVTGFFYPVVAKGQARIRTQMSAAHTREQLDRAIAAFTRVGRQLGVIGG</sequence>
<feature type="binding site" evidence="4">
    <location>
        <position position="136"/>
    </location>
    <ligand>
        <name>substrate</name>
    </ligand>
</feature>
<gene>
    <name evidence="4 6" type="primary">kbl</name>
    <name evidence="6" type="ORF">GCM10009126_07440</name>
</gene>
<dbReference type="CDD" id="cd06454">
    <property type="entry name" value="KBL_like"/>
    <property type="match status" value="1"/>
</dbReference>
<keyword evidence="4" id="KW-0663">Pyridoxal phosphate</keyword>
<dbReference type="EMBL" id="BAAAFO010000001">
    <property type="protein sequence ID" value="GAA0244263.1"/>
    <property type="molecule type" value="Genomic_DNA"/>
</dbReference>
<dbReference type="NCBIfam" id="TIGR01822">
    <property type="entry name" value="2am3keto_CoA"/>
    <property type="match status" value="1"/>
</dbReference>
<keyword evidence="7" id="KW-1185">Reference proteome</keyword>
<dbReference type="NCBIfam" id="NF005394">
    <property type="entry name" value="PRK06939.1"/>
    <property type="match status" value="1"/>
</dbReference>
<comment type="catalytic activity">
    <reaction evidence="4">
        <text>glycine + acetyl-CoA = (2S)-2-amino-3-oxobutanoate + CoA</text>
        <dbReference type="Rhea" id="RHEA:20736"/>
        <dbReference type="ChEBI" id="CHEBI:57287"/>
        <dbReference type="ChEBI" id="CHEBI:57288"/>
        <dbReference type="ChEBI" id="CHEBI:57305"/>
        <dbReference type="ChEBI" id="CHEBI:78948"/>
        <dbReference type="EC" id="2.3.1.29"/>
    </reaction>
</comment>
<comment type="caution">
    <text evidence="4">Lacks conserved residue(s) required for the propagation of feature annotation.</text>
</comment>
<dbReference type="PANTHER" id="PTHR13693:SF102">
    <property type="entry name" value="2-AMINO-3-KETOBUTYRATE COENZYME A LIGASE, MITOCHONDRIAL"/>
    <property type="match status" value="1"/>
</dbReference>
<proteinExistence type="inferred from homology"/>
<name>A0ABN0UAQ2_9GAMM</name>
<dbReference type="InterPro" id="IPR050087">
    <property type="entry name" value="AON_synthase_class-II"/>
</dbReference>
<dbReference type="HAMAP" id="MF_00985">
    <property type="entry name" value="2am3keto_CoA_ligase"/>
    <property type="match status" value="1"/>
</dbReference>
<dbReference type="InterPro" id="IPR011282">
    <property type="entry name" value="2am3keto_CoA_ligase"/>
</dbReference>
<evidence type="ECO:0000256" key="2">
    <source>
        <dbReference type="ARBA" id="ARBA00022679"/>
    </source>
</evidence>
<keyword evidence="3 4" id="KW-0012">Acyltransferase</keyword>
<protein>
    <recommendedName>
        <fullName evidence="4">2-amino-3-ketobutyrate coenzyme A ligase</fullName>
        <shortName evidence="4">AKB ligase</shortName>
        <ecNumber evidence="4">2.3.1.29</ecNumber>
    </recommendedName>
    <alternativeName>
        <fullName evidence="4">Glycine acetyltransferase</fullName>
    </alternativeName>
</protein>
<comment type="pathway">
    <text evidence="4">Amino-acid degradation; L-threonine degradation via oxydo-reductase pathway; glycine from L-threonine: step 2/2.</text>
</comment>
<dbReference type="EC" id="2.3.1.29" evidence="4"/>
<accession>A0ABN0UAQ2</accession>
<comment type="caution">
    <text evidence="6">The sequence shown here is derived from an EMBL/GenBank/DDBJ whole genome shotgun (WGS) entry which is preliminary data.</text>
</comment>
<comment type="cofactor">
    <cofactor evidence="4">
        <name>pyridoxal 5'-phosphate</name>
        <dbReference type="ChEBI" id="CHEBI:597326"/>
    </cofactor>
    <text evidence="4">Binds 1 pyridoxal phosphate per subunit.</text>
</comment>
<dbReference type="Gene3D" id="3.90.1150.10">
    <property type="entry name" value="Aspartate Aminotransferase, domain 1"/>
    <property type="match status" value="1"/>
</dbReference>
<feature type="binding site" evidence="4">
    <location>
        <begin position="274"/>
        <end position="275"/>
    </location>
    <ligand>
        <name>pyridoxal 5'-phosphate</name>
        <dbReference type="ChEBI" id="CHEBI:597326"/>
        <note>ligand shared between dimeric partners</note>
    </ligand>
</feature>
<evidence type="ECO:0000256" key="4">
    <source>
        <dbReference type="HAMAP-Rule" id="MF_00985"/>
    </source>
</evidence>
<dbReference type="RefSeq" id="WP_343880289.1">
    <property type="nucleotide sequence ID" value="NZ_BAAAFO010000001.1"/>
</dbReference>
<comment type="function">
    <text evidence="4">Catalyzes the cleavage of 2-amino-3-ketobutyrate to glycine and acetyl-CoA.</text>
</comment>
<dbReference type="Proteomes" id="UP001500657">
    <property type="component" value="Unassembled WGS sequence"/>
</dbReference>
<dbReference type="Pfam" id="PF00155">
    <property type="entry name" value="Aminotran_1_2"/>
    <property type="match status" value="1"/>
</dbReference>
<evidence type="ECO:0000313" key="7">
    <source>
        <dbReference type="Proteomes" id="UP001500657"/>
    </source>
</evidence>
<evidence type="ECO:0000256" key="3">
    <source>
        <dbReference type="ARBA" id="ARBA00023315"/>
    </source>
</evidence>
<feature type="binding site" evidence="4">
    <location>
        <position position="368"/>
    </location>
    <ligand>
        <name>substrate</name>
    </ligand>
</feature>
<feature type="modified residue" description="N6-(pyridoxal phosphate)lysine" evidence="4">
    <location>
        <position position="244"/>
    </location>
</feature>
<evidence type="ECO:0000256" key="1">
    <source>
        <dbReference type="ARBA" id="ARBA00008392"/>
    </source>
</evidence>
<feature type="binding site" description="in other chain" evidence="4">
    <location>
        <position position="185"/>
    </location>
    <ligand>
        <name>pyridoxal 5'-phosphate</name>
        <dbReference type="ChEBI" id="CHEBI:597326"/>
        <note>ligand shared between dimeric partners</note>
    </ligand>
</feature>
<keyword evidence="2 4" id="KW-0808">Transferase</keyword>
<dbReference type="InterPro" id="IPR015424">
    <property type="entry name" value="PyrdxlP-dep_Trfase"/>
</dbReference>
<evidence type="ECO:0000259" key="5">
    <source>
        <dbReference type="Pfam" id="PF00155"/>
    </source>
</evidence>
<evidence type="ECO:0000313" key="6">
    <source>
        <dbReference type="EMBL" id="GAA0244263.1"/>
    </source>
</evidence>
<organism evidence="6 7">
    <name type="scientific">Rhodanobacter caeni</name>
    <dbReference type="NCBI Taxonomy" id="657654"/>
    <lineage>
        <taxon>Bacteria</taxon>
        <taxon>Pseudomonadati</taxon>
        <taxon>Pseudomonadota</taxon>
        <taxon>Gammaproteobacteria</taxon>
        <taxon>Lysobacterales</taxon>
        <taxon>Rhodanobacteraceae</taxon>
        <taxon>Rhodanobacter</taxon>
    </lineage>
</organism>